<comment type="caution">
    <text evidence="2">The sequence shown here is derived from an EMBL/GenBank/DDBJ whole genome shotgun (WGS) entry which is preliminary data.</text>
</comment>
<organism evidence="2 3">
    <name type="scientific">Dysgonomonas hofstadii</name>
    <dbReference type="NCBI Taxonomy" id="637886"/>
    <lineage>
        <taxon>Bacteria</taxon>
        <taxon>Pseudomonadati</taxon>
        <taxon>Bacteroidota</taxon>
        <taxon>Bacteroidia</taxon>
        <taxon>Bacteroidales</taxon>
        <taxon>Dysgonomonadaceae</taxon>
        <taxon>Dysgonomonas</taxon>
    </lineage>
</organism>
<feature type="region of interest" description="Disordered" evidence="1">
    <location>
        <begin position="25"/>
        <end position="73"/>
    </location>
</feature>
<dbReference type="RefSeq" id="WP_183306910.1">
    <property type="nucleotide sequence ID" value="NZ_JACIEP010000006.1"/>
</dbReference>
<dbReference type="AlphaFoldDB" id="A0A840CU10"/>
<evidence type="ECO:0000313" key="3">
    <source>
        <dbReference type="Proteomes" id="UP000555103"/>
    </source>
</evidence>
<evidence type="ECO:0000313" key="2">
    <source>
        <dbReference type="EMBL" id="MBB4035992.1"/>
    </source>
</evidence>
<proteinExistence type="predicted"/>
<name>A0A840CU10_9BACT</name>
<protein>
    <submittedName>
        <fullName evidence="2">Uncharacterized protein</fullName>
    </submittedName>
</protein>
<reference evidence="2 3" key="1">
    <citation type="submission" date="2020-08" db="EMBL/GenBank/DDBJ databases">
        <title>Genomic Encyclopedia of Type Strains, Phase IV (KMG-IV): sequencing the most valuable type-strain genomes for metagenomic binning, comparative biology and taxonomic classification.</title>
        <authorList>
            <person name="Goeker M."/>
        </authorList>
    </citation>
    <scope>NUCLEOTIDE SEQUENCE [LARGE SCALE GENOMIC DNA]</scope>
    <source>
        <strain evidence="2 3">DSM 104969</strain>
    </source>
</reference>
<accession>A0A840CU10</accession>
<keyword evidence="3" id="KW-1185">Reference proteome</keyword>
<evidence type="ECO:0000256" key="1">
    <source>
        <dbReference type="SAM" id="MobiDB-lite"/>
    </source>
</evidence>
<dbReference type="EMBL" id="JACIEP010000006">
    <property type="protein sequence ID" value="MBB4035992.1"/>
    <property type="molecule type" value="Genomic_DNA"/>
</dbReference>
<dbReference type="Proteomes" id="UP000555103">
    <property type="component" value="Unassembled WGS sequence"/>
</dbReference>
<gene>
    <name evidence="2" type="ORF">GGR21_001893</name>
</gene>
<sequence length="73" mass="7800">MAHPSCDPLQAQGLNQINSPAAQTVFGFTPLSPDGCPALRTNATGRTPDKAEYSSRRIAPRAYVPQAGHPIRQ</sequence>